<keyword evidence="2" id="KW-1185">Reference proteome</keyword>
<dbReference type="AlphaFoldDB" id="A0A4Q4KKJ6"/>
<reference evidence="1 2" key="1">
    <citation type="submission" date="2019-02" db="EMBL/GenBank/DDBJ databases">
        <title>Genome sequence of the sea-ice species Brumimicrobium glaciale.</title>
        <authorList>
            <person name="Bowman J.P."/>
        </authorList>
    </citation>
    <scope>NUCLEOTIDE SEQUENCE [LARGE SCALE GENOMIC DNA]</scope>
    <source>
        <strain evidence="1 2">IC156</strain>
    </source>
</reference>
<protein>
    <submittedName>
        <fullName evidence="1">Uncharacterized protein</fullName>
    </submittedName>
</protein>
<accession>A0A4Q4KKJ6</accession>
<sequence>MDDISLKIESKYKTSYVTEEFDGWQVFINQMLSEFPQIDKDWNTVITKPAFKRNKTELYSRSGKVSL</sequence>
<comment type="caution">
    <text evidence="1">The sequence shown here is derived from an EMBL/GenBank/DDBJ whole genome shotgun (WGS) entry which is preliminary data.</text>
</comment>
<dbReference type="OrthoDB" id="1353806at2"/>
<gene>
    <name evidence="1" type="ORF">ERX46_13735</name>
</gene>
<name>A0A4Q4KKJ6_9FLAO</name>
<organism evidence="1 2">
    <name type="scientific">Brumimicrobium glaciale</name>
    <dbReference type="NCBI Taxonomy" id="200475"/>
    <lineage>
        <taxon>Bacteria</taxon>
        <taxon>Pseudomonadati</taxon>
        <taxon>Bacteroidota</taxon>
        <taxon>Flavobacteriia</taxon>
        <taxon>Flavobacteriales</taxon>
        <taxon>Crocinitomicaceae</taxon>
        <taxon>Brumimicrobium</taxon>
    </lineage>
</organism>
<proteinExistence type="predicted"/>
<evidence type="ECO:0000313" key="1">
    <source>
        <dbReference type="EMBL" id="RYM32339.1"/>
    </source>
</evidence>
<dbReference type="RefSeq" id="WP_130094449.1">
    <property type="nucleotide sequence ID" value="NZ_SETE01000006.1"/>
</dbReference>
<dbReference type="EMBL" id="SETE01000006">
    <property type="protein sequence ID" value="RYM32339.1"/>
    <property type="molecule type" value="Genomic_DNA"/>
</dbReference>
<evidence type="ECO:0000313" key="2">
    <source>
        <dbReference type="Proteomes" id="UP000293952"/>
    </source>
</evidence>
<dbReference type="Proteomes" id="UP000293952">
    <property type="component" value="Unassembled WGS sequence"/>
</dbReference>